<name>A0ABP9L021_9NOCA</name>
<evidence type="ECO:0000313" key="1">
    <source>
        <dbReference type="EMBL" id="GAA5067156.1"/>
    </source>
</evidence>
<accession>A0ABP9L021</accession>
<dbReference type="RefSeq" id="WP_345499230.1">
    <property type="nucleotide sequence ID" value="NZ_BAABJM010000008.1"/>
</dbReference>
<sequence length="113" mass="12417">MGDEQPELVEWTASSRTGSIAVRTTEQGLPLGISVEPAELKRDPQELAGEVLRLCKTAANRAALARRAQLEEAGATQEMLSLMGLPTPEQVARQELTEEAEYETEPVSWLRQV</sequence>
<proteinExistence type="predicted"/>
<protein>
    <recommendedName>
        <fullName evidence="3">YbaB/EbfC family DNA-binding protein</fullName>
    </recommendedName>
</protein>
<comment type="caution">
    <text evidence="1">The sequence shown here is derived from an EMBL/GenBank/DDBJ whole genome shotgun (WGS) entry which is preliminary data.</text>
</comment>
<organism evidence="1 2">
    <name type="scientific">Nocardia callitridis</name>
    <dbReference type="NCBI Taxonomy" id="648753"/>
    <lineage>
        <taxon>Bacteria</taxon>
        <taxon>Bacillati</taxon>
        <taxon>Actinomycetota</taxon>
        <taxon>Actinomycetes</taxon>
        <taxon>Mycobacteriales</taxon>
        <taxon>Nocardiaceae</taxon>
        <taxon>Nocardia</taxon>
    </lineage>
</organism>
<gene>
    <name evidence="1" type="ORF">GCM10023318_55970</name>
</gene>
<reference evidence="2" key="1">
    <citation type="journal article" date="2019" name="Int. J. Syst. Evol. Microbiol.">
        <title>The Global Catalogue of Microorganisms (GCM) 10K type strain sequencing project: providing services to taxonomists for standard genome sequencing and annotation.</title>
        <authorList>
            <consortium name="The Broad Institute Genomics Platform"/>
            <consortium name="The Broad Institute Genome Sequencing Center for Infectious Disease"/>
            <person name="Wu L."/>
            <person name="Ma J."/>
        </authorList>
    </citation>
    <scope>NUCLEOTIDE SEQUENCE [LARGE SCALE GENOMIC DNA]</scope>
    <source>
        <strain evidence="2">JCM 18298</strain>
    </source>
</reference>
<keyword evidence="2" id="KW-1185">Reference proteome</keyword>
<dbReference type="Proteomes" id="UP001500603">
    <property type="component" value="Unassembled WGS sequence"/>
</dbReference>
<evidence type="ECO:0008006" key="3">
    <source>
        <dbReference type="Google" id="ProtNLM"/>
    </source>
</evidence>
<dbReference type="EMBL" id="BAABJM010000008">
    <property type="protein sequence ID" value="GAA5067156.1"/>
    <property type="molecule type" value="Genomic_DNA"/>
</dbReference>
<evidence type="ECO:0000313" key="2">
    <source>
        <dbReference type="Proteomes" id="UP001500603"/>
    </source>
</evidence>